<reference evidence="3 4" key="1">
    <citation type="submission" date="2022-12" db="EMBL/GenBank/DDBJ databases">
        <title>Draft genome sequence of Paenibacillus sp. dW9.</title>
        <authorList>
            <person name="Choi E.-W."/>
            <person name="Kim D.-U."/>
        </authorList>
    </citation>
    <scope>NUCLEOTIDE SEQUENCE [LARGE SCALE GENOMIC DNA]</scope>
    <source>
        <strain evidence="4">dW9</strain>
    </source>
</reference>
<evidence type="ECO:0000313" key="4">
    <source>
        <dbReference type="Proteomes" id="UP001527882"/>
    </source>
</evidence>
<evidence type="ECO:0000256" key="2">
    <source>
        <dbReference type="ARBA" id="ARBA00023002"/>
    </source>
</evidence>
<dbReference type="PANTHER" id="PTHR43391:SF91">
    <property type="entry name" value="OS04G0390700 PROTEIN"/>
    <property type="match status" value="1"/>
</dbReference>
<dbReference type="InterPro" id="IPR020904">
    <property type="entry name" value="Sc_DH/Rdtase_CS"/>
</dbReference>
<dbReference type="Proteomes" id="UP001527882">
    <property type="component" value="Unassembled WGS sequence"/>
</dbReference>
<evidence type="ECO:0000256" key="1">
    <source>
        <dbReference type="ARBA" id="ARBA00006484"/>
    </source>
</evidence>
<accession>A0ABT4Q797</accession>
<evidence type="ECO:0000313" key="3">
    <source>
        <dbReference type="EMBL" id="MCZ8512748.1"/>
    </source>
</evidence>
<dbReference type="Gene3D" id="3.40.50.720">
    <property type="entry name" value="NAD(P)-binding Rossmann-like Domain"/>
    <property type="match status" value="1"/>
</dbReference>
<keyword evidence="4" id="KW-1185">Reference proteome</keyword>
<comment type="caution">
    <text evidence="3">The sequence shown here is derived from an EMBL/GenBank/DDBJ whole genome shotgun (WGS) entry which is preliminary data.</text>
</comment>
<dbReference type="RefSeq" id="WP_269881197.1">
    <property type="nucleotide sequence ID" value="NZ_JAQAGZ010000005.1"/>
</dbReference>
<dbReference type="Pfam" id="PF00106">
    <property type="entry name" value="adh_short"/>
    <property type="match status" value="1"/>
</dbReference>
<keyword evidence="2" id="KW-0560">Oxidoreductase</keyword>
<sequence>MIRAFAPLIAKNGGGTILNIFSVLSWFSNGTFGAYTAAKAGAWGMTNELRLNLHPQNIKVAALHVGLLDTDMSAGINTPKIDPVDVAS</sequence>
<name>A0ABT4Q797_9BACL</name>
<organism evidence="3 4">
    <name type="scientific">Paenibacillus gyeongsangnamensis</name>
    <dbReference type="NCBI Taxonomy" id="3388067"/>
    <lineage>
        <taxon>Bacteria</taxon>
        <taxon>Bacillati</taxon>
        <taxon>Bacillota</taxon>
        <taxon>Bacilli</taxon>
        <taxon>Bacillales</taxon>
        <taxon>Paenibacillaceae</taxon>
        <taxon>Paenibacillus</taxon>
    </lineage>
</organism>
<dbReference type="PANTHER" id="PTHR43391">
    <property type="entry name" value="RETINOL DEHYDROGENASE-RELATED"/>
    <property type="match status" value="1"/>
</dbReference>
<dbReference type="EMBL" id="JAQAGZ010000005">
    <property type="protein sequence ID" value="MCZ8512748.1"/>
    <property type="molecule type" value="Genomic_DNA"/>
</dbReference>
<protein>
    <submittedName>
        <fullName evidence="3">SDR family NAD(P)-dependent oxidoreductase</fullName>
    </submittedName>
</protein>
<proteinExistence type="inferred from homology"/>
<dbReference type="InterPro" id="IPR036291">
    <property type="entry name" value="NAD(P)-bd_dom_sf"/>
</dbReference>
<dbReference type="InterPro" id="IPR002347">
    <property type="entry name" value="SDR_fam"/>
</dbReference>
<dbReference type="PROSITE" id="PS00061">
    <property type="entry name" value="ADH_SHORT"/>
    <property type="match status" value="1"/>
</dbReference>
<comment type="similarity">
    <text evidence="1">Belongs to the short-chain dehydrogenases/reductases (SDR) family.</text>
</comment>
<gene>
    <name evidence="3" type="ORF">O9H85_10040</name>
</gene>
<dbReference type="PRINTS" id="PR00081">
    <property type="entry name" value="GDHRDH"/>
</dbReference>
<dbReference type="SUPFAM" id="SSF51735">
    <property type="entry name" value="NAD(P)-binding Rossmann-fold domains"/>
    <property type="match status" value="1"/>
</dbReference>